<keyword evidence="3" id="KW-1185">Reference proteome</keyword>
<dbReference type="SUPFAM" id="SSF48264">
    <property type="entry name" value="Cytochrome P450"/>
    <property type="match status" value="1"/>
</dbReference>
<dbReference type="GO" id="GO:0005506">
    <property type="term" value="F:iron ion binding"/>
    <property type="evidence" value="ECO:0007669"/>
    <property type="project" value="InterPro"/>
</dbReference>
<protein>
    <submittedName>
        <fullName evidence="2">Uncharacterized protein</fullName>
    </submittedName>
</protein>
<dbReference type="Proteomes" id="UP001274830">
    <property type="component" value="Unassembled WGS sequence"/>
</dbReference>
<organism evidence="2 3">
    <name type="scientific">Recurvomyces mirabilis</name>
    <dbReference type="NCBI Taxonomy" id="574656"/>
    <lineage>
        <taxon>Eukaryota</taxon>
        <taxon>Fungi</taxon>
        <taxon>Dikarya</taxon>
        <taxon>Ascomycota</taxon>
        <taxon>Pezizomycotina</taxon>
        <taxon>Dothideomycetes</taxon>
        <taxon>Dothideomycetidae</taxon>
        <taxon>Mycosphaerellales</taxon>
        <taxon>Teratosphaeriaceae</taxon>
        <taxon>Recurvomyces</taxon>
    </lineage>
</organism>
<keyword evidence="1" id="KW-0812">Transmembrane</keyword>
<comment type="caution">
    <text evidence="2">The sequence shown here is derived from an EMBL/GenBank/DDBJ whole genome shotgun (WGS) entry which is preliminary data.</text>
</comment>
<gene>
    <name evidence="2" type="ORF">LTR78_002120</name>
</gene>
<dbReference type="GO" id="GO:0004497">
    <property type="term" value="F:monooxygenase activity"/>
    <property type="evidence" value="ECO:0007669"/>
    <property type="project" value="InterPro"/>
</dbReference>
<dbReference type="AlphaFoldDB" id="A0AAE0WTS9"/>
<evidence type="ECO:0000313" key="3">
    <source>
        <dbReference type="Proteomes" id="UP001274830"/>
    </source>
</evidence>
<reference evidence="2" key="1">
    <citation type="submission" date="2023-07" db="EMBL/GenBank/DDBJ databases">
        <title>Black Yeasts Isolated from many extreme environments.</title>
        <authorList>
            <person name="Coleine C."/>
            <person name="Stajich J.E."/>
            <person name="Selbmann L."/>
        </authorList>
    </citation>
    <scope>NUCLEOTIDE SEQUENCE</scope>
    <source>
        <strain evidence="2">CCFEE 5485</strain>
    </source>
</reference>
<dbReference type="GO" id="GO:0016705">
    <property type="term" value="F:oxidoreductase activity, acting on paired donors, with incorporation or reduction of molecular oxygen"/>
    <property type="evidence" value="ECO:0007669"/>
    <property type="project" value="InterPro"/>
</dbReference>
<dbReference type="EMBL" id="JAUTXT010000005">
    <property type="protein sequence ID" value="KAK3678025.1"/>
    <property type="molecule type" value="Genomic_DNA"/>
</dbReference>
<dbReference type="GO" id="GO:0020037">
    <property type="term" value="F:heme binding"/>
    <property type="evidence" value="ECO:0007669"/>
    <property type="project" value="InterPro"/>
</dbReference>
<proteinExistence type="predicted"/>
<keyword evidence="1" id="KW-0472">Membrane</keyword>
<evidence type="ECO:0000313" key="2">
    <source>
        <dbReference type="EMBL" id="KAK3678025.1"/>
    </source>
</evidence>
<name>A0AAE0WTS9_9PEZI</name>
<feature type="transmembrane region" description="Helical" evidence="1">
    <location>
        <begin position="12"/>
        <end position="31"/>
    </location>
</feature>
<keyword evidence="1" id="KW-1133">Transmembrane helix</keyword>
<sequence>MAVYFLNALGPTPPLVLFATLIILPLAYSIYQRRFHPLAGIPGPLWASLTRLWMTKHSWDGDMNVVMIELHRKHGSLVRTGPSEVSVSDLSAIKQIYGAGTKFRKSEWYSVWQGHRKFDLFGERNEQFMQPNAD</sequence>
<dbReference type="Gene3D" id="1.10.630.10">
    <property type="entry name" value="Cytochrome P450"/>
    <property type="match status" value="1"/>
</dbReference>
<evidence type="ECO:0000256" key="1">
    <source>
        <dbReference type="SAM" id="Phobius"/>
    </source>
</evidence>
<accession>A0AAE0WTS9</accession>
<dbReference type="InterPro" id="IPR036396">
    <property type="entry name" value="Cyt_P450_sf"/>
</dbReference>